<reference evidence="2 3" key="1">
    <citation type="submission" date="2024-02" db="EMBL/GenBank/DDBJ databases">
        <title>De novo assembly and annotation of 12 fungi associated with fruit tree decline syndrome in Ontario, Canada.</title>
        <authorList>
            <person name="Sulman M."/>
            <person name="Ellouze W."/>
            <person name="Ilyukhin E."/>
        </authorList>
    </citation>
    <scope>NUCLEOTIDE SEQUENCE [LARGE SCALE GENOMIC DNA]</scope>
    <source>
        <strain evidence="2 3">M42-189</strain>
    </source>
</reference>
<evidence type="ECO:0000313" key="2">
    <source>
        <dbReference type="EMBL" id="KAL1593260.1"/>
    </source>
</evidence>
<proteinExistence type="predicted"/>
<feature type="compositionally biased region" description="Polar residues" evidence="1">
    <location>
        <begin position="27"/>
        <end position="41"/>
    </location>
</feature>
<organism evidence="2 3">
    <name type="scientific">Paraconiothyrium brasiliense</name>
    <dbReference type="NCBI Taxonomy" id="300254"/>
    <lineage>
        <taxon>Eukaryota</taxon>
        <taxon>Fungi</taxon>
        <taxon>Dikarya</taxon>
        <taxon>Ascomycota</taxon>
        <taxon>Pezizomycotina</taxon>
        <taxon>Dothideomycetes</taxon>
        <taxon>Pleosporomycetidae</taxon>
        <taxon>Pleosporales</taxon>
        <taxon>Massarineae</taxon>
        <taxon>Didymosphaeriaceae</taxon>
        <taxon>Paraconiothyrium</taxon>
    </lineage>
</organism>
<feature type="region of interest" description="Disordered" evidence="1">
    <location>
        <begin position="1"/>
        <end position="46"/>
    </location>
</feature>
<feature type="compositionally biased region" description="Basic residues" evidence="1">
    <location>
        <begin position="1"/>
        <end position="13"/>
    </location>
</feature>
<gene>
    <name evidence="2" type="ORF">SLS60_010868</name>
</gene>
<keyword evidence="3" id="KW-1185">Reference proteome</keyword>
<sequence>MASKRKATKKTKGTTKNMKAARAPTRGKNTASQTVNGNANTPVPDHPWISLSTAARRDLNLQNYGFKNTKVPSILPVLKASRSKLPNRRTFIEPFLRLMQNKIFALREYFLPEVKDLIWYNIDKHKRTKSELLLLAEAANSNGLLAVSYRAQDCIRLILCYAALFAMEDKLVDFMNEEYHKAERAINLINRSAIWEKLRLEIADQLPGKDKATREQRAEFVLQGALRLACEDAPTEGTAGMKDDALEDSGTVYTDVEMADHESRIEAVASNSNPSDKEAAYDGN</sequence>
<dbReference type="Proteomes" id="UP001521785">
    <property type="component" value="Unassembled WGS sequence"/>
</dbReference>
<feature type="compositionally biased region" description="Basic and acidic residues" evidence="1">
    <location>
        <begin position="275"/>
        <end position="284"/>
    </location>
</feature>
<feature type="region of interest" description="Disordered" evidence="1">
    <location>
        <begin position="265"/>
        <end position="284"/>
    </location>
</feature>
<evidence type="ECO:0000256" key="1">
    <source>
        <dbReference type="SAM" id="MobiDB-lite"/>
    </source>
</evidence>
<name>A0ABR3QM77_9PLEO</name>
<dbReference type="EMBL" id="JAKJXO020000019">
    <property type="protein sequence ID" value="KAL1593260.1"/>
    <property type="molecule type" value="Genomic_DNA"/>
</dbReference>
<evidence type="ECO:0000313" key="3">
    <source>
        <dbReference type="Proteomes" id="UP001521785"/>
    </source>
</evidence>
<protein>
    <submittedName>
        <fullName evidence="2">Uncharacterized protein</fullName>
    </submittedName>
</protein>
<accession>A0ABR3QM77</accession>
<comment type="caution">
    <text evidence="2">The sequence shown here is derived from an EMBL/GenBank/DDBJ whole genome shotgun (WGS) entry which is preliminary data.</text>
</comment>